<evidence type="ECO:0000313" key="4">
    <source>
        <dbReference type="Proteomes" id="UP000024635"/>
    </source>
</evidence>
<feature type="compositionally biased region" description="Low complexity" evidence="1">
    <location>
        <begin position="37"/>
        <end position="51"/>
    </location>
</feature>
<feature type="compositionally biased region" description="Basic and acidic residues" evidence="1">
    <location>
        <begin position="70"/>
        <end position="84"/>
    </location>
</feature>
<dbReference type="AlphaFoldDB" id="A0A016T0Z9"/>
<feature type="compositionally biased region" description="Low complexity" evidence="1">
    <location>
        <begin position="181"/>
        <end position="195"/>
    </location>
</feature>
<organism evidence="3 4">
    <name type="scientific">Ancylostoma ceylanicum</name>
    <dbReference type="NCBI Taxonomy" id="53326"/>
    <lineage>
        <taxon>Eukaryota</taxon>
        <taxon>Metazoa</taxon>
        <taxon>Ecdysozoa</taxon>
        <taxon>Nematoda</taxon>
        <taxon>Chromadorea</taxon>
        <taxon>Rhabditida</taxon>
        <taxon>Rhabditina</taxon>
        <taxon>Rhabditomorpha</taxon>
        <taxon>Strongyloidea</taxon>
        <taxon>Ancylostomatidae</taxon>
        <taxon>Ancylostomatinae</taxon>
        <taxon>Ancylostoma</taxon>
    </lineage>
</organism>
<protein>
    <submittedName>
        <fullName evidence="3">Uncharacterized protein</fullName>
    </submittedName>
</protein>
<feature type="chain" id="PRO_5001487427" evidence="2">
    <location>
        <begin position="17"/>
        <end position="280"/>
    </location>
</feature>
<feature type="compositionally biased region" description="Basic and acidic residues" evidence="1">
    <location>
        <begin position="166"/>
        <end position="180"/>
    </location>
</feature>
<evidence type="ECO:0000256" key="2">
    <source>
        <dbReference type="SAM" id="SignalP"/>
    </source>
</evidence>
<gene>
    <name evidence="3" type="primary">Acey_s0152.g2885</name>
    <name evidence="3" type="ORF">Y032_0152g2885</name>
</gene>
<sequence>MLVGVLMLMILIETLGFCSKRRQRAGKIRILRDKKQPSVASKKASVQSSKSSETKKEERKPKTKRKRTPAKKEADNVEIHLPEPKEEENQETDLLSVQDDPKNPLLDPKVRALLLGKKTPVKSKEPDKTQRFSASRMDIVSRLPFHKAKHESARIRRSVTASESQALRREDSERKHEKAGAKAGASEKGSDASAKQPPMKSIFMRVTSLRRRKPSKDAGFKKDARRRPSRDNLSMGKRQGSKEVDPTAYERLSVMPAPVAKEPDKIEEPEPEVKEEAIPA</sequence>
<name>A0A016T0Z9_9BILA</name>
<reference evidence="4" key="1">
    <citation type="journal article" date="2015" name="Nat. Genet.">
        <title>The genome and transcriptome of the zoonotic hookworm Ancylostoma ceylanicum identify infection-specific gene families.</title>
        <authorList>
            <person name="Schwarz E.M."/>
            <person name="Hu Y."/>
            <person name="Antoshechkin I."/>
            <person name="Miller M.M."/>
            <person name="Sternberg P.W."/>
            <person name="Aroian R.V."/>
        </authorList>
    </citation>
    <scope>NUCLEOTIDE SEQUENCE</scope>
    <source>
        <strain evidence="4">HY135</strain>
    </source>
</reference>
<accession>A0A016T0Z9</accession>
<dbReference type="EMBL" id="JARK01001488">
    <property type="protein sequence ID" value="EYB96249.1"/>
    <property type="molecule type" value="Genomic_DNA"/>
</dbReference>
<keyword evidence="4" id="KW-1185">Reference proteome</keyword>
<feature type="region of interest" description="Disordered" evidence="1">
    <location>
        <begin position="29"/>
        <end position="280"/>
    </location>
</feature>
<proteinExistence type="predicted"/>
<feature type="compositionally biased region" description="Basic and acidic residues" evidence="1">
    <location>
        <begin position="261"/>
        <end position="280"/>
    </location>
</feature>
<dbReference type="Proteomes" id="UP000024635">
    <property type="component" value="Unassembled WGS sequence"/>
</dbReference>
<feature type="signal peptide" evidence="2">
    <location>
        <begin position="1"/>
        <end position="16"/>
    </location>
</feature>
<evidence type="ECO:0000256" key="1">
    <source>
        <dbReference type="SAM" id="MobiDB-lite"/>
    </source>
</evidence>
<evidence type="ECO:0000313" key="3">
    <source>
        <dbReference type="EMBL" id="EYB96249.1"/>
    </source>
</evidence>
<comment type="caution">
    <text evidence="3">The sequence shown here is derived from an EMBL/GenBank/DDBJ whole genome shotgun (WGS) entry which is preliminary data.</text>
</comment>
<keyword evidence="2" id="KW-0732">Signal</keyword>